<dbReference type="Proteomes" id="UP000256727">
    <property type="component" value="Unassembled WGS sequence"/>
</dbReference>
<accession>A0A3D9L8H1</accession>
<keyword evidence="3" id="KW-1185">Reference proteome</keyword>
<dbReference type="RefSeq" id="WP_211308961.1">
    <property type="nucleotide sequence ID" value="NZ_QREH01000001.1"/>
</dbReference>
<sequence>MSPDLEGHTDQAGTTVPEPRLDPTAARAMAEYLFDRGWSDGLPVLPATQEVVEEFLLHTDRDPDEILAGLPQLDRHATVRDIALHAAMAGCRPEYLPVVLTSWEALSHERAARGGGWQSTSGPAPLVIVNGPIRHRLGVNSTGGVFGPGFRANMTIPRALGLTVRNGFGVIPQQLEQATQGVPGRWFHCVGEDEESSPWVPHSAETGVPAGEDAVSVVLTRTSEFIDNRSFRSAGELLRDIADTLQRMGPWIFRSSSAVLVLNPAHARALHDEGLSKQDVRQWLVEQAGHTEGDLAAAGKGLSDRPFGPFAPDHFHPAVTDATPASLPIVVAGSPNAAISMVVRVFSTWSGQSFPVH</sequence>
<protein>
    <submittedName>
        <fullName evidence="2">Uncharacterized protein</fullName>
    </submittedName>
</protein>
<dbReference type="EMBL" id="QREH01000001">
    <property type="protein sequence ID" value="REE02392.1"/>
    <property type="molecule type" value="Genomic_DNA"/>
</dbReference>
<comment type="caution">
    <text evidence="2">The sequence shown here is derived from an EMBL/GenBank/DDBJ whole genome shotgun (WGS) entry which is preliminary data.</text>
</comment>
<evidence type="ECO:0000313" key="3">
    <source>
        <dbReference type="Proteomes" id="UP000256727"/>
    </source>
</evidence>
<evidence type="ECO:0000313" key="2">
    <source>
        <dbReference type="EMBL" id="REE02392.1"/>
    </source>
</evidence>
<evidence type="ECO:0000256" key="1">
    <source>
        <dbReference type="SAM" id="MobiDB-lite"/>
    </source>
</evidence>
<name>A0A3D9L8H1_9MICC</name>
<gene>
    <name evidence="2" type="ORF">C8E99_0160</name>
</gene>
<reference evidence="2 3" key="1">
    <citation type="submission" date="2018-07" db="EMBL/GenBank/DDBJ databases">
        <title>Sequencing the genomes of 1000 actinobacteria strains.</title>
        <authorList>
            <person name="Klenk H.-P."/>
        </authorList>
    </citation>
    <scope>NUCLEOTIDE SEQUENCE [LARGE SCALE GENOMIC DNA]</scope>
    <source>
        <strain evidence="2 3">DSM 14442</strain>
    </source>
</reference>
<organism evidence="2 3">
    <name type="scientific">Citricoccus muralis</name>
    <dbReference type="NCBI Taxonomy" id="169134"/>
    <lineage>
        <taxon>Bacteria</taxon>
        <taxon>Bacillati</taxon>
        <taxon>Actinomycetota</taxon>
        <taxon>Actinomycetes</taxon>
        <taxon>Micrococcales</taxon>
        <taxon>Micrococcaceae</taxon>
        <taxon>Citricoccus</taxon>
    </lineage>
</organism>
<dbReference type="AlphaFoldDB" id="A0A3D9L8H1"/>
<feature type="region of interest" description="Disordered" evidence="1">
    <location>
        <begin position="1"/>
        <end position="22"/>
    </location>
</feature>
<proteinExistence type="predicted"/>